<sequence>MRLKLSIYLMAFLVPISGFGQAKHRILDERGTGVESVNVFVCSLRDSSIISAMTTDSLGYYVLNAKEDSVLLVAHCFGYEEYIKPMCLRNLGDVTIKRIPMFLEASTVKTDAPMNISDGRSVTVTVEGTSLAQIRKAEEIFPYLPFVSSAGGKLSVLGKGSPDIFINGRKMRNEQALKRLSGDDIHSMRVIISPGSEYSGSTGAVIDIRTRRKEGDGLSGNVMGEAFLFDGLISENGYSNLNFRRGNYDIFGALNFRDTRINSDVTRKSSLEDECHVQQTRESLQRTDWLGFDGTLGFDYDDGGKLTFGGEYDYMHTPRFLDRITSDETLTVGSGAESSMCSYSQNHRRMTTHNLGGYLGFNLSPTTRVDLDGFYASSRDTTRQDVTQGESGNIQTGALYDYTLAAGKVKIGHAFGWGAVFYGGEVTRTGYDTDFNVISQGEYFLRSAESSRKESIAAAFSGMNFSLKKTAVSIELRYEYNSQKGSLAGDVSEIRFYDSRFLPSISLSRLFGRHRLGLSYTAKVERPRYHDMRNSIEYISSFEYSSGNSELVSTTIRDMTLMYSWRRFRSVVSFVDKRNPIISVVERYGDRQALISRPLNVDHSRNLSLAMNWSGTAGIWYPYVNIFLNKPFLKINGASFGDPMLRLLMQNMFDLGNGFRGLANFSFSSAGHNSVYHYRTQGELLVGFSKSFKTDKWNLGLYWSDIFRTSRNRYVLDLGDIHIDNNSYIASKGLMFSVSYRFNTTESRYRGSEAGSDERGRL</sequence>
<protein>
    <submittedName>
        <fullName evidence="2">Outer membrane beta-barrel protein</fullName>
    </submittedName>
</protein>
<accession>A0AA43U6C4</accession>
<dbReference type="SUPFAM" id="SSF56935">
    <property type="entry name" value="Porins"/>
    <property type="match status" value="1"/>
</dbReference>
<dbReference type="EMBL" id="JAUMVS010000110">
    <property type="protein sequence ID" value="MDO4842188.1"/>
    <property type="molecule type" value="Genomic_DNA"/>
</dbReference>
<organism evidence="2 3">
    <name type="scientific">Phoenicibacter congonensis</name>
    <dbReference type="NCBI Taxonomy" id="1944646"/>
    <lineage>
        <taxon>Bacteria</taxon>
        <taxon>Bacillati</taxon>
        <taxon>Actinomycetota</taxon>
        <taxon>Coriobacteriia</taxon>
        <taxon>Eggerthellales</taxon>
        <taxon>Eggerthellaceae</taxon>
        <taxon>Phoenicibacter</taxon>
    </lineage>
</organism>
<keyword evidence="3" id="KW-1185">Reference proteome</keyword>
<gene>
    <name evidence="2" type="ORF">Q3982_05875</name>
</gene>
<evidence type="ECO:0000313" key="2">
    <source>
        <dbReference type="EMBL" id="MDO4842188.1"/>
    </source>
</evidence>
<comment type="caution">
    <text evidence="2">The sequence shown here is derived from an EMBL/GenBank/DDBJ whole genome shotgun (WGS) entry which is preliminary data.</text>
</comment>
<dbReference type="Pfam" id="PF14905">
    <property type="entry name" value="OMP_b-brl_3"/>
    <property type="match status" value="1"/>
</dbReference>
<dbReference type="SUPFAM" id="SSF49464">
    <property type="entry name" value="Carboxypeptidase regulatory domain-like"/>
    <property type="match status" value="1"/>
</dbReference>
<dbReference type="InterPro" id="IPR041700">
    <property type="entry name" value="OMP_b-brl_3"/>
</dbReference>
<name>A0AA43U6C4_9ACTN</name>
<evidence type="ECO:0000259" key="1">
    <source>
        <dbReference type="Pfam" id="PF14905"/>
    </source>
</evidence>
<feature type="domain" description="Outer membrane protein beta-barrel" evidence="1">
    <location>
        <begin position="390"/>
        <end position="740"/>
    </location>
</feature>
<evidence type="ECO:0000313" key="3">
    <source>
        <dbReference type="Proteomes" id="UP001168575"/>
    </source>
</evidence>
<dbReference type="Proteomes" id="UP001168575">
    <property type="component" value="Unassembled WGS sequence"/>
</dbReference>
<dbReference type="InterPro" id="IPR008969">
    <property type="entry name" value="CarboxyPept-like_regulatory"/>
</dbReference>
<reference evidence="2" key="1">
    <citation type="submission" date="2023-07" db="EMBL/GenBank/DDBJ databases">
        <title>Between Cages and Wild: Unraveling the Impact of Captivity on Animal Microbiomes and Antimicrobial Resistance.</title>
        <authorList>
            <person name="Schmartz G.P."/>
            <person name="Rehner J."/>
            <person name="Schuff M.J."/>
            <person name="Becker S.L."/>
            <person name="Kravczyk M."/>
            <person name="Gurevich A."/>
            <person name="Francke R."/>
            <person name="Mueller R."/>
            <person name="Keller V."/>
            <person name="Keller A."/>
        </authorList>
    </citation>
    <scope>NUCLEOTIDE SEQUENCE</scope>
    <source>
        <strain evidence="2">S12M_St_49</strain>
    </source>
</reference>
<dbReference type="AlphaFoldDB" id="A0AA43U6C4"/>
<proteinExistence type="predicted"/>